<dbReference type="PANTHER" id="PTHR43720">
    <property type="entry name" value="2-AMINOMUCONIC SEMIALDEHYDE DEHYDROGENASE"/>
    <property type="match status" value="1"/>
</dbReference>
<dbReference type="Gene3D" id="3.40.605.10">
    <property type="entry name" value="Aldehyde Dehydrogenase, Chain A, domain 1"/>
    <property type="match status" value="1"/>
</dbReference>
<dbReference type="EMBL" id="CP036433">
    <property type="protein sequence ID" value="QDU93991.1"/>
    <property type="molecule type" value="Genomic_DNA"/>
</dbReference>
<evidence type="ECO:0000256" key="1">
    <source>
        <dbReference type="ARBA" id="ARBA00009986"/>
    </source>
</evidence>
<sequence length="537" mass="59320">MRRQATLLPAVLPRCPAPPDSPAEHVSRPGRPLFLAVRDRNRGQCVFVDPTNRPQRPPYPLAEIPVLNIPVMRWGEPYESLEIDEVLHFATGEPIAKVSQANGGIIQRDMRKAQQARDTLRQFKISELIAMIAKAADLYENGTLPLGDGVQSPDDFVHQQSASTGLPEHMCRSNMGKNSFVLKNMDRILDCLTRGLDLDILTKGYGMESRGVMLSYQAQAPVLGAVLPSNSPGVHTLWLPVIPLQLGLVLKPGPQEPWTPYRMISAFIEAGIPRNVFSLYPGGPEAGAAVLSSCDRAMIFGGTATVEQYKGNHKVQAHGPGFSKILLGDDVVDDWEKYIDLMAESIYINSGRGCINCSGVWASRHTQEIAQALAEKLGPIEAKPPQDEEAGLAAFTISGMGKAVWNMIETDLKESGVTDMTSQYGDRLVEQERCSYLRPTIVHCKRPENAIAKKEYMYPFSTVVECPQDQMLSKIGPTLVCTAITDNQKWAQELSDATHIDRLNIGPIPTTRLNWLQPHEGSIIDFLFRSRAYQVPE</sequence>
<dbReference type="Proteomes" id="UP000317648">
    <property type="component" value="Chromosome"/>
</dbReference>
<keyword evidence="3" id="KW-0520">NAD</keyword>
<reference evidence="5 6" key="1">
    <citation type="submission" date="2019-02" db="EMBL/GenBank/DDBJ databases">
        <title>Deep-cultivation of Planctomycetes and their phenomic and genomic characterization uncovers novel biology.</title>
        <authorList>
            <person name="Wiegand S."/>
            <person name="Jogler M."/>
            <person name="Boedeker C."/>
            <person name="Pinto D."/>
            <person name="Vollmers J."/>
            <person name="Rivas-Marin E."/>
            <person name="Kohn T."/>
            <person name="Peeters S.H."/>
            <person name="Heuer A."/>
            <person name="Rast P."/>
            <person name="Oberbeckmann S."/>
            <person name="Bunk B."/>
            <person name="Jeske O."/>
            <person name="Meyerdierks A."/>
            <person name="Storesund J.E."/>
            <person name="Kallscheuer N."/>
            <person name="Luecker S."/>
            <person name="Lage O.M."/>
            <person name="Pohl T."/>
            <person name="Merkel B.J."/>
            <person name="Hornburger P."/>
            <person name="Mueller R.-W."/>
            <person name="Bruemmer F."/>
            <person name="Labrenz M."/>
            <person name="Spormann A.M."/>
            <person name="Op den Camp H."/>
            <person name="Overmann J."/>
            <person name="Amann R."/>
            <person name="Jetten M.S.M."/>
            <person name="Mascher T."/>
            <person name="Medema M.H."/>
            <person name="Devos D.P."/>
            <person name="Kaster A.-K."/>
            <person name="Ovreas L."/>
            <person name="Rohde M."/>
            <person name="Galperin M.Y."/>
            <person name="Jogler C."/>
        </authorList>
    </citation>
    <scope>NUCLEOTIDE SEQUENCE [LARGE SCALE GENOMIC DNA]</scope>
    <source>
        <strain evidence="5 6">Pla85_3_4</strain>
    </source>
</reference>
<dbReference type="PANTHER" id="PTHR43720:SF2">
    <property type="entry name" value="2-AMINOMUCONIC SEMIALDEHYDE DEHYDROGENASE"/>
    <property type="match status" value="1"/>
</dbReference>
<dbReference type="InterPro" id="IPR015590">
    <property type="entry name" value="Aldehyde_DH_dom"/>
</dbReference>
<evidence type="ECO:0000313" key="6">
    <source>
        <dbReference type="Proteomes" id="UP000317648"/>
    </source>
</evidence>
<dbReference type="SUPFAM" id="SSF53720">
    <property type="entry name" value="ALDH-like"/>
    <property type="match status" value="1"/>
</dbReference>
<evidence type="ECO:0000259" key="4">
    <source>
        <dbReference type="Pfam" id="PF00171"/>
    </source>
</evidence>
<evidence type="ECO:0000256" key="2">
    <source>
        <dbReference type="ARBA" id="ARBA00023002"/>
    </source>
</evidence>
<comment type="similarity">
    <text evidence="1">Belongs to the aldehyde dehydrogenase family.</text>
</comment>
<feature type="domain" description="Aldehyde dehydrogenase" evidence="4">
    <location>
        <begin position="85"/>
        <end position="468"/>
    </location>
</feature>
<evidence type="ECO:0000256" key="3">
    <source>
        <dbReference type="ARBA" id="ARBA00023027"/>
    </source>
</evidence>
<keyword evidence="2 5" id="KW-0560">Oxidoreductase</keyword>
<name>A0A518DQ82_9BACT</name>
<dbReference type="KEGG" id="lcre:Pla8534_17770"/>
<dbReference type="GO" id="GO:0047102">
    <property type="term" value="F:aminomuconate-semialdehyde dehydrogenase activity"/>
    <property type="evidence" value="ECO:0007669"/>
    <property type="project" value="UniProtKB-EC"/>
</dbReference>
<dbReference type="AlphaFoldDB" id="A0A518DQ82"/>
<organism evidence="5 6">
    <name type="scientific">Lignipirellula cremea</name>
    <dbReference type="NCBI Taxonomy" id="2528010"/>
    <lineage>
        <taxon>Bacteria</taxon>
        <taxon>Pseudomonadati</taxon>
        <taxon>Planctomycetota</taxon>
        <taxon>Planctomycetia</taxon>
        <taxon>Pirellulales</taxon>
        <taxon>Pirellulaceae</taxon>
        <taxon>Lignipirellula</taxon>
    </lineage>
</organism>
<dbReference type="Pfam" id="PF00171">
    <property type="entry name" value="Aldedh"/>
    <property type="match status" value="1"/>
</dbReference>
<accession>A0A518DQ82</accession>
<dbReference type="Gene3D" id="3.40.309.10">
    <property type="entry name" value="Aldehyde Dehydrogenase, Chain A, domain 2"/>
    <property type="match status" value="1"/>
</dbReference>
<dbReference type="EC" id="1.2.1.32" evidence="5"/>
<protein>
    <submittedName>
        <fullName evidence="5">2-aminomuconic 6-semialdehyde dehydrogenase</fullName>
        <ecNumber evidence="5">1.2.1.32</ecNumber>
    </submittedName>
</protein>
<dbReference type="InterPro" id="IPR016161">
    <property type="entry name" value="Ald_DH/histidinol_DH"/>
</dbReference>
<dbReference type="InterPro" id="IPR016162">
    <property type="entry name" value="Ald_DH_N"/>
</dbReference>
<keyword evidence="6" id="KW-1185">Reference proteome</keyword>
<gene>
    <name evidence="5" type="primary">amnC</name>
    <name evidence="5" type="ORF">Pla8534_17770</name>
</gene>
<evidence type="ECO:0000313" key="5">
    <source>
        <dbReference type="EMBL" id="QDU93991.1"/>
    </source>
</evidence>
<proteinExistence type="inferred from homology"/>
<dbReference type="InterPro" id="IPR016163">
    <property type="entry name" value="Ald_DH_C"/>
</dbReference>